<name>A0AAD2G7K3_9STRA</name>
<keyword evidence="2" id="KW-1185">Reference proteome</keyword>
<dbReference type="EMBL" id="CAKOGP040002214">
    <property type="protein sequence ID" value="CAJ1965713.1"/>
    <property type="molecule type" value="Genomic_DNA"/>
</dbReference>
<sequence>MLLEGDDWTGILQSYSQVEYETSIFVDRHVFLVSTPVAKGNSNCPSLVMDADFQSCRVNIRNFTLPRDIPRLSIGTFPLSEIAKAFHTAEAQAAADPDTMESFDIVMQNCGDFTSHMVTLLKVDFDHEMVQFIAKQLLETNRAFGRFVRTNPNVMNLLPNKKETTRLDELTDLQLLELLVESRAKHLYSPSTAPLSDRYEDSTMMSRS</sequence>
<evidence type="ECO:0000313" key="1">
    <source>
        <dbReference type="EMBL" id="CAJ1965713.1"/>
    </source>
</evidence>
<comment type="caution">
    <text evidence="1">The sequence shown here is derived from an EMBL/GenBank/DDBJ whole genome shotgun (WGS) entry which is preliminary data.</text>
</comment>
<gene>
    <name evidence="1" type="ORF">CYCCA115_LOCUS21306</name>
</gene>
<accession>A0AAD2G7K3</accession>
<proteinExistence type="predicted"/>
<protein>
    <submittedName>
        <fullName evidence="1">Uncharacterized protein</fullName>
    </submittedName>
</protein>
<reference evidence="1" key="1">
    <citation type="submission" date="2023-08" db="EMBL/GenBank/DDBJ databases">
        <authorList>
            <person name="Audoor S."/>
            <person name="Bilcke G."/>
        </authorList>
    </citation>
    <scope>NUCLEOTIDE SEQUENCE</scope>
</reference>
<dbReference type="AlphaFoldDB" id="A0AAD2G7K3"/>
<organism evidence="1 2">
    <name type="scientific">Cylindrotheca closterium</name>
    <dbReference type="NCBI Taxonomy" id="2856"/>
    <lineage>
        <taxon>Eukaryota</taxon>
        <taxon>Sar</taxon>
        <taxon>Stramenopiles</taxon>
        <taxon>Ochrophyta</taxon>
        <taxon>Bacillariophyta</taxon>
        <taxon>Bacillariophyceae</taxon>
        <taxon>Bacillariophycidae</taxon>
        <taxon>Bacillariales</taxon>
        <taxon>Bacillariaceae</taxon>
        <taxon>Cylindrotheca</taxon>
    </lineage>
</organism>
<dbReference type="Proteomes" id="UP001295423">
    <property type="component" value="Unassembled WGS sequence"/>
</dbReference>
<evidence type="ECO:0000313" key="2">
    <source>
        <dbReference type="Proteomes" id="UP001295423"/>
    </source>
</evidence>